<feature type="domain" description="Methionyl-tRNA synthetase anticodon-binding" evidence="10">
    <location>
        <begin position="713"/>
        <end position="804"/>
    </location>
</feature>
<dbReference type="SUPFAM" id="SSF47323">
    <property type="entry name" value="Anticodon-binding domain of a subclass of class I aminoacyl-tRNA synthetases"/>
    <property type="match status" value="1"/>
</dbReference>
<evidence type="ECO:0000313" key="12">
    <source>
        <dbReference type="Proteomes" id="UP001195914"/>
    </source>
</evidence>
<dbReference type="InterPro" id="IPR009080">
    <property type="entry name" value="tRNAsynth_Ia_anticodon-bd"/>
</dbReference>
<evidence type="ECO:0000256" key="4">
    <source>
        <dbReference type="ARBA" id="ARBA00022840"/>
    </source>
</evidence>
<dbReference type="Gene3D" id="1.10.730.10">
    <property type="entry name" value="Isoleucyl-tRNA Synthetase, Domain 1"/>
    <property type="match status" value="1"/>
</dbReference>
<reference evidence="11" key="1">
    <citation type="journal article" date="2014" name="Nucleic Acids Res.">
        <title>The evolutionary dynamics of variant antigen genes in Babesia reveal a history of genomic innovation underlying host-parasite interaction.</title>
        <authorList>
            <person name="Jackson A.P."/>
            <person name="Otto T.D."/>
            <person name="Darby A."/>
            <person name="Ramaprasad A."/>
            <person name="Xia D."/>
            <person name="Echaide I.E."/>
            <person name="Farber M."/>
            <person name="Gahlot S."/>
            <person name="Gamble J."/>
            <person name="Gupta D."/>
            <person name="Gupta Y."/>
            <person name="Jackson L."/>
            <person name="Malandrin L."/>
            <person name="Malas T.B."/>
            <person name="Moussa E."/>
            <person name="Nair M."/>
            <person name="Reid A.J."/>
            <person name="Sanders M."/>
            <person name="Sharma J."/>
            <person name="Tracey A."/>
            <person name="Quail M.A."/>
            <person name="Weir W."/>
            <person name="Wastling J.M."/>
            <person name="Hall N."/>
            <person name="Willadsen P."/>
            <person name="Lingelbach K."/>
            <person name="Shiels B."/>
            <person name="Tait A."/>
            <person name="Berriman M."/>
            <person name="Allred D.R."/>
            <person name="Pain A."/>
        </authorList>
    </citation>
    <scope>NUCLEOTIDE SEQUENCE</scope>
    <source>
        <strain evidence="11">1802A</strain>
    </source>
</reference>
<dbReference type="Gene3D" id="2.170.220.10">
    <property type="match status" value="1"/>
</dbReference>
<evidence type="ECO:0000256" key="1">
    <source>
        <dbReference type="ARBA" id="ARBA00012838"/>
    </source>
</evidence>
<name>A0AAD9GKS9_BABDI</name>
<dbReference type="InterPro" id="IPR033911">
    <property type="entry name" value="MetRS_core"/>
</dbReference>
<comment type="caution">
    <text evidence="11">The sequence shown here is derived from an EMBL/GenBank/DDBJ whole genome shotgun (WGS) entry which is preliminary data.</text>
</comment>
<evidence type="ECO:0000256" key="2">
    <source>
        <dbReference type="ARBA" id="ARBA00022598"/>
    </source>
</evidence>
<dbReference type="Gene3D" id="3.40.50.620">
    <property type="entry name" value="HUPs"/>
    <property type="match status" value="1"/>
</dbReference>
<dbReference type="PRINTS" id="PR01041">
    <property type="entry name" value="TRNASYNTHMET"/>
</dbReference>
<feature type="domain" description="Methionyl/Leucyl tRNA synthetase" evidence="9">
    <location>
        <begin position="444"/>
        <end position="658"/>
    </location>
</feature>
<dbReference type="PANTHER" id="PTHR43326:SF2">
    <property type="entry name" value="METHIONINE--TRNA LIGASE"/>
    <property type="match status" value="1"/>
</dbReference>
<dbReference type="InterPro" id="IPR014729">
    <property type="entry name" value="Rossmann-like_a/b/a_fold"/>
</dbReference>
<comment type="similarity">
    <text evidence="8">Belongs to the class-I aminoacyl-tRNA synthetase family.</text>
</comment>
<accession>A0AAD9GKS9</accession>
<evidence type="ECO:0000313" key="11">
    <source>
        <dbReference type="EMBL" id="KAK1940300.1"/>
    </source>
</evidence>
<sequence length="806" mass="90601">MKVLVLDASLDSLIALSAAQHFSDFVFTLLLSSESRHIDWSSAFSAEVTYAYRCIKDIPLTVDLLKSRDASAYGCFKEAFSANSPKDSTLTVDGTFVIWCLSILQSDAITSLLRVLDDVPVRPLLLDLESTAYAVLPIFGCNTVLEHYVSHYGSSLVEKTCSRDSTTIPANFNLFFWASQLRPLCRRFDTDSVKELLLSLEDHLSSTKYISGSPLPIEAVVVTFSLLWYINRLKFLGLDLDMFPLIKRFVSSVLTSVGTSKVHWCLRRYKEFHEEAANAVPSTNQTGGLYNVCKDLIGKKFYATAALAYTNGPPHIGHTYEIAASDILVRYFNVFGMDTTFMTGTDEHGLKVATTAENSGMFPIELADFYSSKFRENNASLQATVDLFLRTTEPRHYKCARKVWRQLRDRGDIYLGEYSGWYNVREETFVTEVEAASTDYKDPLSGKPYTLMKESSYFFRMSKYQQQLIDKISNDPSYVQPDSARSEILSRLKKPLEDLSVSRCNFKWGIPVPDDPGHVMYVWCDALIGYLSAIGFGDHDNIEQLKLWSPDIQVIGKDILWFHSVIWSSILMSLGIPLPKTIFAHGFITAGDGRKMSKSLGNVVDTKPLLATFGADSLRYYMIRDSVFGCDVKFDVSAMTDLHNADLTDNIGNLVHRITTLCVKFCDGCIPRVADKSAVRPFDMVHVASRTLKHLQGFALQDALISVVEAFRDTNKYVTDREPWAKSAANTRDDTIRNVLEAVYFLTHLMQPVIPSAAAVIFKKLNTEPRRHIGLLSSEYDNLTEGRRVHVGDILFHKVGDASKRS</sequence>
<keyword evidence="4 8" id="KW-0067">ATP-binding</keyword>
<dbReference type="GO" id="GO:0005524">
    <property type="term" value="F:ATP binding"/>
    <property type="evidence" value="ECO:0007669"/>
    <property type="project" value="UniProtKB-KW"/>
</dbReference>
<evidence type="ECO:0000256" key="8">
    <source>
        <dbReference type="RuleBase" id="RU363039"/>
    </source>
</evidence>
<keyword evidence="2 8" id="KW-0436">Ligase</keyword>
<feature type="domain" description="Methionyl/Leucyl tRNA synthetase" evidence="9">
    <location>
        <begin position="302"/>
        <end position="432"/>
    </location>
</feature>
<evidence type="ECO:0000256" key="6">
    <source>
        <dbReference type="ARBA" id="ARBA00023146"/>
    </source>
</evidence>
<dbReference type="NCBIfam" id="TIGR00398">
    <property type="entry name" value="metG"/>
    <property type="match status" value="1"/>
</dbReference>
<keyword evidence="12" id="KW-1185">Reference proteome</keyword>
<dbReference type="EMBL" id="JAHBMH010000003">
    <property type="protein sequence ID" value="KAK1940300.1"/>
    <property type="molecule type" value="Genomic_DNA"/>
</dbReference>
<dbReference type="InterPro" id="IPR015413">
    <property type="entry name" value="Methionyl/Leucyl_tRNA_Synth"/>
</dbReference>
<dbReference type="GO" id="GO:0004825">
    <property type="term" value="F:methionine-tRNA ligase activity"/>
    <property type="evidence" value="ECO:0007669"/>
    <property type="project" value="UniProtKB-EC"/>
</dbReference>
<dbReference type="SUPFAM" id="SSF52374">
    <property type="entry name" value="Nucleotidylyl transferase"/>
    <property type="match status" value="1"/>
</dbReference>
<dbReference type="CDD" id="cd00814">
    <property type="entry name" value="MetRS_core"/>
    <property type="match status" value="1"/>
</dbReference>
<dbReference type="AlphaFoldDB" id="A0AAD9GKS9"/>
<organism evidence="11 12">
    <name type="scientific">Babesia divergens</name>
    <dbReference type="NCBI Taxonomy" id="32595"/>
    <lineage>
        <taxon>Eukaryota</taxon>
        <taxon>Sar</taxon>
        <taxon>Alveolata</taxon>
        <taxon>Apicomplexa</taxon>
        <taxon>Aconoidasida</taxon>
        <taxon>Piroplasmida</taxon>
        <taxon>Babesiidae</taxon>
        <taxon>Babesia</taxon>
    </lineage>
</organism>
<evidence type="ECO:0000259" key="9">
    <source>
        <dbReference type="Pfam" id="PF09334"/>
    </source>
</evidence>
<dbReference type="PANTHER" id="PTHR43326">
    <property type="entry name" value="METHIONYL-TRNA SYNTHETASE"/>
    <property type="match status" value="1"/>
</dbReference>
<dbReference type="Pfam" id="PF19303">
    <property type="entry name" value="Anticodon_3"/>
    <property type="match status" value="1"/>
</dbReference>
<dbReference type="Proteomes" id="UP001195914">
    <property type="component" value="Unassembled WGS sequence"/>
</dbReference>
<gene>
    <name evidence="11" type="ORF">X943_001737</name>
</gene>
<reference evidence="11" key="2">
    <citation type="submission" date="2021-05" db="EMBL/GenBank/DDBJ databases">
        <authorList>
            <person name="Pain A."/>
        </authorList>
    </citation>
    <scope>NUCLEOTIDE SEQUENCE</scope>
    <source>
        <strain evidence="11">1802A</strain>
    </source>
</reference>
<evidence type="ECO:0000256" key="5">
    <source>
        <dbReference type="ARBA" id="ARBA00022917"/>
    </source>
</evidence>
<keyword evidence="5 8" id="KW-0648">Protein biosynthesis</keyword>
<dbReference type="InterPro" id="IPR023457">
    <property type="entry name" value="Met-tRNA_synth_2"/>
</dbReference>
<dbReference type="GO" id="GO:0006431">
    <property type="term" value="P:methionyl-tRNA aminoacylation"/>
    <property type="evidence" value="ECO:0007669"/>
    <property type="project" value="InterPro"/>
</dbReference>
<evidence type="ECO:0000259" key="10">
    <source>
        <dbReference type="Pfam" id="PF19303"/>
    </source>
</evidence>
<dbReference type="FunFam" id="2.170.220.10:FF:000002">
    <property type="entry name" value="Methionine--tRNA ligase"/>
    <property type="match status" value="1"/>
</dbReference>
<keyword evidence="3 8" id="KW-0547">Nucleotide-binding</keyword>
<protein>
    <recommendedName>
        <fullName evidence="1">methionine--tRNA ligase</fullName>
        <ecNumber evidence="1">6.1.1.10</ecNumber>
    </recommendedName>
    <alternativeName>
        <fullName evidence="7">Methionyl-tRNA synthetase</fullName>
    </alternativeName>
</protein>
<dbReference type="InterPro" id="IPR041872">
    <property type="entry name" value="Anticodon_Met"/>
</dbReference>
<proteinExistence type="inferred from homology"/>
<evidence type="ECO:0000256" key="3">
    <source>
        <dbReference type="ARBA" id="ARBA00022741"/>
    </source>
</evidence>
<evidence type="ECO:0000256" key="7">
    <source>
        <dbReference type="ARBA" id="ARBA00030904"/>
    </source>
</evidence>
<dbReference type="Pfam" id="PF09334">
    <property type="entry name" value="tRNA-synt_1g"/>
    <property type="match status" value="2"/>
</dbReference>
<keyword evidence="6 8" id="KW-0030">Aminoacyl-tRNA synthetase</keyword>
<dbReference type="InterPro" id="IPR014758">
    <property type="entry name" value="Met-tRNA_synth"/>
</dbReference>
<dbReference type="EC" id="6.1.1.10" evidence="1"/>